<evidence type="ECO:0000256" key="6">
    <source>
        <dbReference type="ARBA" id="ARBA00022676"/>
    </source>
</evidence>
<evidence type="ECO:0000256" key="12">
    <source>
        <dbReference type="ARBA" id="ARBA00044727"/>
    </source>
</evidence>
<dbReference type="AlphaFoldDB" id="A0AAW1R2P9"/>
<evidence type="ECO:0000313" key="15">
    <source>
        <dbReference type="EMBL" id="KAK9827785.1"/>
    </source>
</evidence>
<feature type="transmembrane region" description="Helical" evidence="14">
    <location>
        <begin position="458"/>
        <end position="478"/>
    </location>
</feature>
<evidence type="ECO:0000256" key="4">
    <source>
        <dbReference type="ARBA" id="ARBA00011967"/>
    </source>
</evidence>
<dbReference type="GO" id="GO:0106073">
    <property type="term" value="F:dolichyl pyrophosphate Glc2Man9GlcNAc2 alpha-1,2-glucosyltransferase activity"/>
    <property type="evidence" value="ECO:0007669"/>
    <property type="project" value="UniProtKB-EC"/>
</dbReference>
<evidence type="ECO:0000256" key="5">
    <source>
        <dbReference type="ARBA" id="ARBA00018512"/>
    </source>
</evidence>
<dbReference type="Proteomes" id="UP001438707">
    <property type="component" value="Unassembled WGS sequence"/>
</dbReference>
<keyword evidence="7" id="KW-0808">Transferase</keyword>
<dbReference type="GO" id="GO:0005789">
    <property type="term" value="C:endoplasmic reticulum membrane"/>
    <property type="evidence" value="ECO:0007669"/>
    <property type="project" value="UniProtKB-SubCell"/>
</dbReference>
<keyword evidence="8 14" id="KW-0812">Transmembrane</keyword>
<evidence type="ECO:0000256" key="2">
    <source>
        <dbReference type="ARBA" id="ARBA00004922"/>
    </source>
</evidence>
<comment type="similarity">
    <text evidence="3">Belongs to the ALG10 glucosyltransferase family.</text>
</comment>
<dbReference type="PANTHER" id="PTHR12989:SF10">
    <property type="entry name" value="DOL-P-GLC:GLC(2)MAN(9)GLCNAC(2)-PP-DOL ALPHA-1,2-GLUCOSYLTRANSFERASE-RELATED"/>
    <property type="match status" value="1"/>
</dbReference>
<protein>
    <recommendedName>
        <fullName evidence="5">Dol-P-Glc:Glc(2)Man(9)GlcNAc(2)-PP-Dol alpha-1,2-glucosyltransferase</fullName>
        <ecNumber evidence="4">2.4.1.256</ecNumber>
    </recommendedName>
</protein>
<dbReference type="EMBL" id="JALJOS010000017">
    <property type="protein sequence ID" value="KAK9827785.1"/>
    <property type="molecule type" value="Genomic_DNA"/>
</dbReference>
<keyword evidence="10 14" id="KW-1133">Transmembrane helix</keyword>
<organism evidence="15 16">
    <name type="scientific">Apatococcus lobatus</name>
    <dbReference type="NCBI Taxonomy" id="904363"/>
    <lineage>
        <taxon>Eukaryota</taxon>
        <taxon>Viridiplantae</taxon>
        <taxon>Chlorophyta</taxon>
        <taxon>core chlorophytes</taxon>
        <taxon>Trebouxiophyceae</taxon>
        <taxon>Chlorellales</taxon>
        <taxon>Chlorellaceae</taxon>
        <taxon>Apatococcus</taxon>
    </lineage>
</organism>
<feature type="transmembrane region" description="Helical" evidence="14">
    <location>
        <begin position="385"/>
        <end position="410"/>
    </location>
</feature>
<feature type="transmembrane region" description="Helical" evidence="14">
    <location>
        <begin position="307"/>
        <end position="328"/>
    </location>
</feature>
<keyword evidence="11 14" id="KW-0472">Membrane</keyword>
<accession>A0AAW1R2P9</accession>
<feature type="transmembrane region" description="Helical" evidence="14">
    <location>
        <begin position="348"/>
        <end position="365"/>
    </location>
</feature>
<comment type="caution">
    <text evidence="15">The sequence shown here is derived from an EMBL/GenBank/DDBJ whole genome shotgun (WGS) entry which is preliminary data.</text>
</comment>
<evidence type="ECO:0000256" key="13">
    <source>
        <dbReference type="ARBA" id="ARBA00048064"/>
    </source>
</evidence>
<comment type="pathway">
    <text evidence="2">Protein modification; protein glycosylation.</text>
</comment>
<sequence>MPQAQRKTNWTIIAYAGLLGVLVAIGGLISKHVPDAYMDEPFHVDQTEAYCAWDFKYWNPKITTFPGLYILGAAYAHVLSLLSAEGLEKVEDNCDTITLRSCTMLMGILSFWLFSQIHEELHPDKKGAYAMTLAGVAILQPLHFFFLFLYYTDAGSTAMILAAYLACLRSRYGLAALACAAATAFRQTNAVWAAFILGVAVLQHTLGTPTSVRRVPLQGELDPSAPEALAAVPSLKFSDTQQQQSNGRRPMIPAATEHLHLQQRLPNHQACNRSRLQLQSQGQAEASPDGASGMTCVKFWGLHGRMLLALQLWSLAAVPIAFLGFMVYNGGIVVGDRTAHAPALHLAQPLYCLLFILGSLAPYHLNPSRLQGAWNRLKQHHASTWACLAVGAGALSSAIAVGTIAHPYLLADNRHYTFYLWRRVMMAHPAVPYALVPVYMYAAWSIHDSLTRRQSQAWIAGLAAGTCITLMPAALLELRYYIVPFMLVLLHMEPMSRWQLAGVGIIFAIINGATIWTFAYDSFTAPDGSVGRFMW</sequence>
<keyword evidence="6" id="KW-0328">Glycosyltransferase</keyword>
<keyword evidence="9" id="KW-0256">Endoplasmic reticulum</keyword>
<comment type="catalytic activity">
    <reaction evidence="13">
        <text>an alpha-D-Glc-(1-&gt;3)-alpha-D-Glc-(1-&gt;3)-alpha-D-Man-(1-&gt;2)-alpha-D-Man-(1-&gt;2)-alpha-D-Man-(1-&gt;3)-[alpha-D-Man-(1-&gt;2)-alpha-D-Man-(1-&gt;3)-[alpha-D-Man-(1-&gt;2)-alpha-D-Man-(1-&gt;6)]-alpha-D-Man-(1-&gt;6)]-beta-D-Man-(1-&gt;4)-beta-D-GlcNAc-(1-&gt;4)-alpha-D-GlcNAc-diphospho-di-trans,poly-cis-dolichol + a di-trans,poly-cis-dolichyl beta-D-glucosyl phosphate = a alpha-D-Glc-(1-&gt;2)-alpha-D-Glc-(1-&gt;3)-alpha-D-Glc-(1-&gt;3)-alpha-D-Man-(1-&gt;2)-alpha-D-Man-(1-&gt;2)-alpha-D-Man-(1-&gt;3)-[alpha-D-Man-(1-&gt;2)-alpha-D-Man-(1-&gt;3)-[alpha-D-Man-(1-&gt;2)-alpha-D-Man-(1-&gt;6)]-alpha-D-Man-(1-&gt;6)]-beta-D-Man-(1-&gt;4)-beta-D-GlcNAc-(1-&gt;4)-alpha-D-GlcNAc-diphospho-di-trans,poly-cis-dolichol + a di-trans,poly-cis-dolichyl phosphate + H(+)</text>
        <dbReference type="Rhea" id="RHEA:29543"/>
        <dbReference type="Rhea" id="RHEA-COMP:19498"/>
        <dbReference type="Rhea" id="RHEA-COMP:19502"/>
        <dbReference type="Rhea" id="RHEA-COMP:19512"/>
        <dbReference type="Rhea" id="RHEA-COMP:19522"/>
        <dbReference type="ChEBI" id="CHEBI:15378"/>
        <dbReference type="ChEBI" id="CHEBI:57525"/>
        <dbReference type="ChEBI" id="CHEBI:57683"/>
        <dbReference type="ChEBI" id="CHEBI:132522"/>
        <dbReference type="ChEBI" id="CHEBI:132523"/>
        <dbReference type="EC" id="2.4.1.256"/>
    </reaction>
    <physiologicalReaction direction="left-to-right" evidence="13">
        <dbReference type="Rhea" id="RHEA:29544"/>
    </physiologicalReaction>
</comment>
<feature type="transmembrane region" description="Helical" evidence="14">
    <location>
        <begin position="498"/>
        <end position="519"/>
    </location>
</feature>
<feature type="transmembrane region" description="Helical" evidence="14">
    <location>
        <begin position="430"/>
        <end position="446"/>
    </location>
</feature>
<feature type="transmembrane region" description="Helical" evidence="14">
    <location>
        <begin position="97"/>
        <end position="115"/>
    </location>
</feature>
<evidence type="ECO:0000256" key="8">
    <source>
        <dbReference type="ARBA" id="ARBA00022692"/>
    </source>
</evidence>
<comment type="subcellular location">
    <subcellularLocation>
        <location evidence="1">Endoplasmic reticulum membrane</location>
        <topology evidence="1">Multi-pass membrane protein</topology>
    </subcellularLocation>
</comment>
<evidence type="ECO:0000256" key="10">
    <source>
        <dbReference type="ARBA" id="ARBA00022989"/>
    </source>
</evidence>
<feature type="transmembrane region" description="Helical" evidence="14">
    <location>
        <begin position="12"/>
        <end position="30"/>
    </location>
</feature>
<evidence type="ECO:0000313" key="16">
    <source>
        <dbReference type="Proteomes" id="UP001438707"/>
    </source>
</evidence>
<dbReference type="InterPro" id="IPR016900">
    <property type="entry name" value="Alg10"/>
</dbReference>
<evidence type="ECO:0000256" key="11">
    <source>
        <dbReference type="ARBA" id="ARBA00023136"/>
    </source>
</evidence>
<dbReference type="GO" id="GO:0006488">
    <property type="term" value="P:dolichol-linked oligosaccharide biosynthetic process"/>
    <property type="evidence" value="ECO:0007669"/>
    <property type="project" value="InterPro"/>
</dbReference>
<proteinExistence type="inferred from homology"/>
<feature type="transmembrane region" description="Helical" evidence="14">
    <location>
        <begin position="127"/>
        <end position="149"/>
    </location>
</feature>
<evidence type="ECO:0000256" key="1">
    <source>
        <dbReference type="ARBA" id="ARBA00004477"/>
    </source>
</evidence>
<dbReference type="PANTHER" id="PTHR12989">
    <property type="entry name" value="ALPHA-1,2-GLUCOSYLTRANSFERASE ALG10"/>
    <property type="match status" value="1"/>
</dbReference>
<evidence type="ECO:0000256" key="14">
    <source>
        <dbReference type="SAM" id="Phobius"/>
    </source>
</evidence>
<evidence type="ECO:0000256" key="7">
    <source>
        <dbReference type="ARBA" id="ARBA00022679"/>
    </source>
</evidence>
<dbReference type="EC" id="2.4.1.256" evidence="4"/>
<dbReference type="PIRSF" id="PIRSF028810">
    <property type="entry name" value="Alpha1_2_glucosyltferase_Alg10"/>
    <property type="match status" value="1"/>
</dbReference>
<name>A0AAW1R2P9_9CHLO</name>
<gene>
    <name evidence="15" type="ORF">WJX74_001969</name>
</gene>
<evidence type="ECO:0000256" key="3">
    <source>
        <dbReference type="ARBA" id="ARBA00010600"/>
    </source>
</evidence>
<feature type="transmembrane region" description="Helical" evidence="14">
    <location>
        <begin position="67"/>
        <end position="85"/>
    </location>
</feature>
<dbReference type="Pfam" id="PF04922">
    <property type="entry name" value="DIE2_ALG10"/>
    <property type="match status" value="1"/>
</dbReference>
<reference evidence="15 16" key="1">
    <citation type="journal article" date="2024" name="Nat. Commun.">
        <title>Phylogenomics reveals the evolutionary origins of lichenization in chlorophyte algae.</title>
        <authorList>
            <person name="Puginier C."/>
            <person name="Libourel C."/>
            <person name="Otte J."/>
            <person name="Skaloud P."/>
            <person name="Haon M."/>
            <person name="Grisel S."/>
            <person name="Petersen M."/>
            <person name="Berrin J.G."/>
            <person name="Delaux P.M."/>
            <person name="Dal Grande F."/>
            <person name="Keller J."/>
        </authorList>
    </citation>
    <scope>NUCLEOTIDE SEQUENCE [LARGE SCALE GENOMIC DNA]</scope>
    <source>
        <strain evidence="15 16">SAG 2145</strain>
    </source>
</reference>
<comment type="function">
    <text evidence="12">Dol-P-Glc:Glc(2)Man(9)GlcNAc(2)-PP-Dol alpha-1,2-glucosyltransferase that operates in the biosynthetic pathway of dolichol-linked oligosaccharides, the glycan precursors employed in protein asparagine (N)-glycosylation. The assembly of dolichol-linked oligosaccharides begins on the cytosolic side of the endoplasmic reticulum membrane and finishes in its lumen. The sequential addition of sugars to dolichol pyrophosphate produces dolichol-linked oligosaccharides containing fourteen sugars, including two GlcNAcs, nine mannoses and three glucoses. Once assembled, the oligosaccharide is transferred from the lipid to nascent proteins by oligosaccharyltransferases. In the lumen of the endoplasmic reticulum, adds the third and last glucose residue from dolichyl phosphate glucose (Dol-P-Glc) onto the lipid-linked oligosaccharide intermediate Glc(2)Man(9)GlcNAc(2)-PP-Dol to produce Glc(3)Man(9)GlcNAc(2)-PP-Dol.</text>
</comment>
<evidence type="ECO:0000256" key="9">
    <source>
        <dbReference type="ARBA" id="ARBA00022824"/>
    </source>
</evidence>
<keyword evidence="16" id="KW-1185">Reference proteome</keyword>